<dbReference type="InterPro" id="IPR036271">
    <property type="entry name" value="Tet_transcr_reg_TetR-rel_C_sf"/>
</dbReference>
<dbReference type="PROSITE" id="PS50977">
    <property type="entry name" value="HTH_TETR_2"/>
    <property type="match status" value="1"/>
</dbReference>
<dbReference type="InterPro" id="IPR050109">
    <property type="entry name" value="HTH-type_TetR-like_transc_reg"/>
</dbReference>
<evidence type="ECO:0000256" key="2">
    <source>
        <dbReference type="ARBA" id="ARBA00023125"/>
    </source>
</evidence>
<keyword evidence="7" id="KW-1185">Reference proteome</keyword>
<proteinExistence type="predicted"/>
<dbReference type="SUPFAM" id="SSF48498">
    <property type="entry name" value="Tetracyclin repressor-like, C-terminal domain"/>
    <property type="match status" value="1"/>
</dbReference>
<reference evidence="7" key="1">
    <citation type="submission" date="2016-10" db="EMBL/GenBank/DDBJ databases">
        <authorList>
            <person name="Varghese N."/>
            <person name="Submissions S."/>
        </authorList>
    </citation>
    <scope>NUCLEOTIDE SEQUENCE [LARGE SCALE GENOMIC DNA]</scope>
    <source>
        <strain evidence="7">DSM 44718</strain>
    </source>
</reference>
<gene>
    <name evidence="6" type="ORF">SAMN05421684_2903</name>
</gene>
<evidence type="ECO:0000259" key="5">
    <source>
        <dbReference type="PROSITE" id="PS50977"/>
    </source>
</evidence>
<keyword evidence="3" id="KW-0804">Transcription</keyword>
<dbReference type="PANTHER" id="PTHR30055:SF234">
    <property type="entry name" value="HTH-TYPE TRANSCRIPTIONAL REGULATOR BETI"/>
    <property type="match status" value="1"/>
</dbReference>
<dbReference type="Pfam" id="PF00440">
    <property type="entry name" value="TetR_N"/>
    <property type="match status" value="1"/>
</dbReference>
<dbReference type="GO" id="GO:0003700">
    <property type="term" value="F:DNA-binding transcription factor activity"/>
    <property type="evidence" value="ECO:0007669"/>
    <property type="project" value="TreeGrafter"/>
</dbReference>
<feature type="domain" description="HTH tetR-type" evidence="5">
    <location>
        <begin position="50"/>
        <end position="108"/>
    </location>
</feature>
<dbReference type="PANTHER" id="PTHR30055">
    <property type="entry name" value="HTH-TYPE TRANSCRIPTIONAL REGULATOR RUTR"/>
    <property type="match status" value="1"/>
</dbReference>
<dbReference type="EMBL" id="FNQB01000002">
    <property type="protein sequence ID" value="SDZ13261.1"/>
    <property type="molecule type" value="Genomic_DNA"/>
</dbReference>
<evidence type="ECO:0000256" key="3">
    <source>
        <dbReference type="ARBA" id="ARBA00023163"/>
    </source>
</evidence>
<accession>A0A1H3QJI1</accession>
<name>A0A1H3QJI1_9ACTN</name>
<dbReference type="AlphaFoldDB" id="A0A1H3QJI1"/>
<protein>
    <submittedName>
        <fullName evidence="6">Transcriptional regulator, TetR family</fullName>
    </submittedName>
</protein>
<keyword evidence="1" id="KW-0805">Transcription regulation</keyword>
<dbReference type="InterPro" id="IPR009057">
    <property type="entry name" value="Homeodomain-like_sf"/>
</dbReference>
<dbReference type="InterPro" id="IPR001647">
    <property type="entry name" value="HTH_TetR"/>
</dbReference>
<dbReference type="GO" id="GO:0000976">
    <property type="term" value="F:transcription cis-regulatory region binding"/>
    <property type="evidence" value="ECO:0007669"/>
    <property type="project" value="TreeGrafter"/>
</dbReference>
<organism evidence="6 7">
    <name type="scientific">Asanoa ishikariensis</name>
    <dbReference type="NCBI Taxonomy" id="137265"/>
    <lineage>
        <taxon>Bacteria</taxon>
        <taxon>Bacillati</taxon>
        <taxon>Actinomycetota</taxon>
        <taxon>Actinomycetes</taxon>
        <taxon>Micromonosporales</taxon>
        <taxon>Micromonosporaceae</taxon>
        <taxon>Asanoa</taxon>
    </lineage>
</organism>
<evidence type="ECO:0000313" key="6">
    <source>
        <dbReference type="EMBL" id="SDZ13261.1"/>
    </source>
</evidence>
<sequence>MNCSVIRLAERNDLFHNFEQETEQNFSFRSGGSVVRMTTVPLSGRRAQAARNDSVILDAARDVFIADPGAPIAAVAHKAGVGISALYRRYPSKEELLSKLCLDGLLLYVEIAEEANAALDAGADPAETFETFMVRVVDADTHSLTQKLAGTFEPTEEHTSNAIRAGELNQHLVERLHEARAVRPDLELADLGQLFEMIAAIRFGDDERRGQLRRRYLGLLMAGLFQPDAAPLPGPAPYVGEFAGRWAKAT</sequence>
<dbReference type="Proteomes" id="UP000199632">
    <property type="component" value="Unassembled WGS sequence"/>
</dbReference>
<dbReference type="SUPFAM" id="SSF46689">
    <property type="entry name" value="Homeodomain-like"/>
    <property type="match status" value="1"/>
</dbReference>
<evidence type="ECO:0000313" key="7">
    <source>
        <dbReference type="Proteomes" id="UP000199632"/>
    </source>
</evidence>
<dbReference type="STRING" id="137265.SAMN05421684_2903"/>
<dbReference type="Gene3D" id="1.10.357.10">
    <property type="entry name" value="Tetracycline Repressor, domain 2"/>
    <property type="match status" value="1"/>
</dbReference>
<keyword evidence="2 4" id="KW-0238">DNA-binding</keyword>
<feature type="DNA-binding region" description="H-T-H motif" evidence="4">
    <location>
        <begin position="71"/>
        <end position="90"/>
    </location>
</feature>
<evidence type="ECO:0000256" key="1">
    <source>
        <dbReference type="ARBA" id="ARBA00023015"/>
    </source>
</evidence>
<evidence type="ECO:0000256" key="4">
    <source>
        <dbReference type="PROSITE-ProRule" id="PRU00335"/>
    </source>
</evidence>